<feature type="compositionally biased region" description="Basic and acidic residues" evidence="6">
    <location>
        <begin position="256"/>
        <end position="267"/>
    </location>
</feature>
<feature type="region of interest" description="Disordered" evidence="6">
    <location>
        <begin position="203"/>
        <end position="318"/>
    </location>
</feature>
<evidence type="ECO:0000256" key="4">
    <source>
        <dbReference type="ARBA" id="ARBA00022833"/>
    </source>
</evidence>
<sequence>MSEYWISKKKYFCKYCEIYIADDVPSRQQHENGLRHKGNLERFIRGIYKAGEKKKKDDEEERREMARVEQAAQIAFAQDVGAGRAKLDTSTPSASTSSRKPPPKPSNPWANYSTPKSLGYEDPDAASTIAEAQGYRTQGVAGDWEVATPSNAAPASTSEPNAKRSASDALDQEESREYKLRKKTLATGLGQIYDPGAISIPLKKEELVDPAPPPTAPLARPPEPSDDSKSKPKWTKLPWKKAGDPEGPIDVPFVKSEADEAPKKEEDTTTQFDESPTAANGTGIKSEPDTPSLPEAASESPIIFKKRRIPAGGSKGRR</sequence>
<feature type="compositionally biased region" description="Low complexity" evidence="6">
    <location>
        <begin position="147"/>
        <end position="160"/>
    </location>
</feature>
<feature type="region of interest" description="Disordered" evidence="6">
    <location>
        <begin position="77"/>
        <end position="176"/>
    </location>
</feature>
<keyword evidence="5" id="KW-0539">Nucleus</keyword>
<feature type="compositionally biased region" description="Basic residues" evidence="6">
    <location>
        <begin position="304"/>
        <end position="318"/>
    </location>
</feature>
<dbReference type="GO" id="GO:0000398">
    <property type="term" value="P:mRNA splicing, via spliceosome"/>
    <property type="evidence" value="ECO:0007669"/>
    <property type="project" value="InterPro"/>
</dbReference>
<dbReference type="GO" id="GO:0071011">
    <property type="term" value="C:precatalytic spliceosome"/>
    <property type="evidence" value="ECO:0007669"/>
    <property type="project" value="TreeGrafter"/>
</dbReference>
<keyword evidence="9" id="KW-1185">Reference proteome</keyword>
<comment type="caution">
    <text evidence="8">The sequence shown here is derived from an EMBL/GenBank/DDBJ whole genome shotgun (WGS) entry which is preliminary data.</text>
</comment>
<evidence type="ECO:0000256" key="6">
    <source>
        <dbReference type="SAM" id="MobiDB-lite"/>
    </source>
</evidence>
<comment type="subcellular location">
    <subcellularLocation>
        <location evidence="1">Nucleus</location>
    </subcellularLocation>
</comment>
<evidence type="ECO:0000256" key="1">
    <source>
        <dbReference type="ARBA" id="ARBA00004123"/>
    </source>
</evidence>
<dbReference type="InterPro" id="IPR000690">
    <property type="entry name" value="Matrin/U1-C_Znf_C2H2"/>
</dbReference>
<dbReference type="AlphaFoldDB" id="A0AAD6VND7"/>
<evidence type="ECO:0000256" key="2">
    <source>
        <dbReference type="ARBA" id="ARBA00022723"/>
    </source>
</evidence>
<evidence type="ECO:0000256" key="5">
    <source>
        <dbReference type="ARBA" id="ARBA00023242"/>
    </source>
</evidence>
<feature type="compositionally biased region" description="Low complexity" evidence="6">
    <location>
        <begin position="89"/>
        <end position="99"/>
    </location>
</feature>
<dbReference type="EMBL" id="JARJCW010000013">
    <property type="protein sequence ID" value="KAJ7218119.1"/>
    <property type="molecule type" value="Genomic_DNA"/>
</dbReference>
<dbReference type="InterPro" id="IPR003604">
    <property type="entry name" value="Matrin/U1-like-C_Znf_C2H2"/>
</dbReference>
<evidence type="ECO:0000259" key="7">
    <source>
        <dbReference type="PROSITE" id="PS50171"/>
    </source>
</evidence>
<feature type="compositionally biased region" description="Pro residues" evidence="6">
    <location>
        <begin position="210"/>
        <end position="222"/>
    </location>
</feature>
<evidence type="ECO:0000313" key="8">
    <source>
        <dbReference type="EMBL" id="KAJ7218119.1"/>
    </source>
</evidence>
<protein>
    <recommendedName>
        <fullName evidence="7">Matrin-type domain-containing protein</fullName>
    </recommendedName>
</protein>
<accession>A0AAD6VND7</accession>
<gene>
    <name evidence="8" type="ORF">GGX14DRAFT_439906</name>
</gene>
<organism evidence="8 9">
    <name type="scientific">Mycena pura</name>
    <dbReference type="NCBI Taxonomy" id="153505"/>
    <lineage>
        <taxon>Eukaryota</taxon>
        <taxon>Fungi</taxon>
        <taxon>Dikarya</taxon>
        <taxon>Basidiomycota</taxon>
        <taxon>Agaricomycotina</taxon>
        <taxon>Agaricomycetes</taxon>
        <taxon>Agaricomycetidae</taxon>
        <taxon>Agaricales</taxon>
        <taxon>Marasmiineae</taxon>
        <taxon>Mycenaceae</taxon>
        <taxon>Mycena</taxon>
    </lineage>
</organism>
<dbReference type="InterPro" id="IPR040023">
    <property type="entry name" value="WBP4"/>
</dbReference>
<dbReference type="SMART" id="SM00451">
    <property type="entry name" value="ZnF_U1"/>
    <property type="match status" value="1"/>
</dbReference>
<evidence type="ECO:0000313" key="9">
    <source>
        <dbReference type="Proteomes" id="UP001219525"/>
    </source>
</evidence>
<dbReference type="GO" id="GO:0008270">
    <property type="term" value="F:zinc ion binding"/>
    <property type="evidence" value="ECO:0007669"/>
    <property type="project" value="UniProtKB-KW"/>
</dbReference>
<evidence type="ECO:0000256" key="3">
    <source>
        <dbReference type="ARBA" id="ARBA00022771"/>
    </source>
</evidence>
<dbReference type="GO" id="GO:0003723">
    <property type="term" value="F:RNA binding"/>
    <property type="evidence" value="ECO:0007669"/>
    <property type="project" value="TreeGrafter"/>
</dbReference>
<proteinExistence type="predicted"/>
<dbReference type="PANTHER" id="PTHR13173">
    <property type="entry name" value="WW DOMAIN BINDING PROTEIN 4"/>
    <property type="match status" value="1"/>
</dbReference>
<dbReference type="InterPro" id="IPR036236">
    <property type="entry name" value="Znf_C2H2_sf"/>
</dbReference>
<dbReference type="Pfam" id="PF06220">
    <property type="entry name" value="zf-U1"/>
    <property type="match status" value="1"/>
</dbReference>
<keyword evidence="2" id="KW-0479">Metal-binding</keyword>
<feature type="compositionally biased region" description="Polar residues" evidence="6">
    <location>
        <begin position="269"/>
        <end position="280"/>
    </location>
</feature>
<dbReference type="SUPFAM" id="SSF57667">
    <property type="entry name" value="beta-beta-alpha zinc fingers"/>
    <property type="match status" value="1"/>
</dbReference>
<keyword evidence="4" id="KW-0862">Zinc</keyword>
<dbReference type="PROSITE" id="PS50171">
    <property type="entry name" value="ZF_MATRIN"/>
    <property type="match status" value="1"/>
</dbReference>
<keyword evidence="3" id="KW-0863">Zinc-finger</keyword>
<name>A0AAD6VND7_9AGAR</name>
<dbReference type="Gene3D" id="3.30.160.60">
    <property type="entry name" value="Classic Zinc Finger"/>
    <property type="match status" value="1"/>
</dbReference>
<reference evidence="8" key="1">
    <citation type="submission" date="2023-03" db="EMBL/GenBank/DDBJ databases">
        <title>Massive genome expansion in bonnet fungi (Mycena s.s.) driven by repeated elements and novel gene families across ecological guilds.</title>
        <authorList>
            <consortium name="Lawrence Berkeley National Laboratory"/>
            <person name="Harder C.B."/>
            <person name="Miyauchi S."/>
            <person name="Viragh M."/>
            <person name="Kuo A."/>
            <person name="Thoen E."/>
            <person name="Andreopoulos B."/>
            <person name="Lu D."/>
            <person name="Skrede I."/>
            <person name="Drula E."/>
            <person name="Henrissat B."/>
            <person name="Morin E."/>
            <person name="Kohler A."/>
            <person name="Barry K."/>
            <person name="LaButti K."/>
            <person name="Morin E."/>
            <person name="Salamov A."/>
            <person name="Lipzen A."/>
            <person name="Mereny Z."/>
            <person name="Hegedus B."/>
            <person name="Baldrian P."/>
            <person name="Stursova M."/>
            <person name="Weitz H."/>
            <person name="Taylor A."/>
            <person name="Grigoriev I.V."/>
            <person name="Nagy L.G."/>
            <person name="Martin F."/>
            <person name="Kauserud H."/>
        </authorList>
    </citation>
    <scope>NUCLEOTIDE SEQUENCE</scope>
    <source>
        <strain evidence="8">9144</strain>
    </source>
</reference>
<feature type="domain" description="Matrin-type" evidence="7">
    <location>
        <begin position="11"/>
        <end position="42"/>
    </location>
</feature>
<dbReference type="PANTHER" id="PTHR13173:SF10">
    <property type="entry name" value="WW DOMAIN-BINDING PROTEIN 4"/>
    <property type="match status" value="1"/>
</dbReference>
<dbReference type="Proteomes" id="UP001219525">
    <property type="component" value="Unassembled WGS sequence"/>
</dbReference>
<dbReference type="InterPro" id="IPR013085">
    <property type="entry name" value="U1-CZ_Znf_C2H2"/>
</dbReference>